<keyword evidence="2 11" id="KW-1003">Cell membrane</keyword>
<dbReference type="RefSeq" id="WP_060716181.1">
    <property type="nucleotide sequence ID" value="NZ_CP055266.1"/>
</dbReference>
<dbReference type="GO" id="GO:0005886">
    <property type="term" value="C:plasma membrane"/>
    <property type="evidence" value="ECO:0007669"/>
    <property type="project" value="UniProtKB-SubCell"/>
</dbReference>
<dbReference type="PANTHER" id="PTHR30042">
    <property type="entry name" value="POTASSIUM-TRANSPORTING ATPASE C CHAIN"/>
    <property type="match status" value="1"/>
</dbReference>
<dbReference type="AlphaFoldDB" id="A0A368P4G9"/>
<evidence type="ECO:0000256" key="8">
    <source>
        <dbReference type="ARBA" id="ARBA00022989"/>
    </source>
</evidence>
<dbReference type="GO" id="GO:0005524">
    <property type="term" value="F:ATP binding"/>
    <property type="evidence" value="ECO:0007669"/>
    <property type="project" value="UniProtKB-UniRule"/>
</dbReference>
<keyword evidence="6 11" id="KW-0067">ATP-binding</keyword>
<evidence type="ECO:0000256" key="3">
    <source>
        <dbReference type="ARBA" id="ARBA00022538"/>
    </source>
</evidence>
<keyword evidence="9 11" id="KW-0406">Ion transport</keyword>
<evidence type="ECO:0000256" key="5">
    <source>
        <dbReference type="ARBA" id="ARBA00022741"/>
    </source>
</evidence>
<evidence type="ECO:0000256" key="6">
    <source>
        <dbReference type="ARBA" id="ARBA00022840"/>
    </source>
</evidence>
<dbReference type="GeneID" id="60680100"/>
<proteinExistence type="inferred from homology"/>
<dbReference type="NCBIfam" id="TIGR00681">
    <property type="entry name" value="kdpC"/>
    <property type="match status" value="1"/>
</dbReference>
<evidence type="ECO:0000256" key="1">
    <source>
        <dbReference type="ARBA" id="ARBA00022448"/>
    </source>
</evidence>
<evidence type="ECO:0000256" key="9">
    <source>
        <dbReference type="ARBA" id="ARBA00023065"/>
    </source>
</evidence>
<evidence type="ECO:0000313" key="14">
    <source>
        <dbReference type="Proteomes" id="UP000436911"/>
    </source>
</evidence>
<dbReference type="NCBIfam" id="NF001454">
    <property type="entry name" value="PRK00315.1"/>
    <property type="match status" value="1"/>
</dbReference>
<comment type="subcellular location">
    <subcellularLocation>
        <location evidence="11">Cell membrane</location>
        <topology evidence="11">Single-pass membrane protein</topology>
    </subcellularLocation>
</comment>
<keyword evidence="3 11" id="KW-0633">Potassium transport</keyword>
<dbReference type="GO" id="GO:0008556">
    <property type="term" value="F:P-type potassium transmembrane transporter activity"/>
    <property type="evidence" value="ECO:0007669"/>
    <property type="project" value="InterPro"/>
</dbReference>
<evidence type="ECO:0000256" key="2">
    <source>
        <dbReference type="ARBA" id="ARBA00022475"/>
    </source>
</evidence>
<gene>
    <name evidence="11 13" type="primary">kdpC</name>
    <name evidence="13" type="ORF">DXT89_11270</name>
</gene>
<feature type="region of interest" description="Disordered" evidence="12">
    <location>
        <begin position="112"/>
        <end position="132"/>
    </location>
</feature>
<dbReference type="InterPro" id="IPR003820">
    <property type="entry name" value="KdpC"/>
</dbReference>
<sequence>MLSHLRPAITMTVLFTGLCGLAYPLAITGVAQAVLPAQANGSIVMKGDTVVGSALIGQAFTSPRYFASRPSATSNSPYNPLASGGTNLGATSQKLKDQIAAAVTAWQANGRSGPVPADAVTSSASGLDPDITPENARQQVALVAKARNIPEKDVAALVEAQMQPRLLGVIGEPRVNVLRLNMALDAAGATQ</sequence>
<protein>
    <recommendedName>
        <fullName evidence="11">Potassium-transporting ATPase KdpC subunit</fullName>
    </recommendedName>
    <alternativeName>
        <fullName evidence="11">ATP phosphohydrolase [potassium-transporting] C chain</fullName>
    </alternativeName>
    <alternativeName>
        <fullName evidence="11">Potassium-binding and translocating subunit C</fullName>
    </alternativeName>
    <alternativeName>
        <fullName evidence="11">Potassium-translocating ATPase C chain</fullName>
    </alternativeName>
</protein>
<dbReference type="PIRSF" id="PIRSF001296">
    <property type="entry name" value="K_ATPase_KdpC"/>
    <property type="match status" value="1"/>
</dbReference>
<keyword evidence="1 11" id="KW-0813">Transport</keyword>
<dbReference type="Proteomes" id="UP000436911">
    <property type="component" value="Unassembled WGS sequence"/>
</dbReference>
<evidence type="ECO:0000256" key="4">
    <source>
        <dbReference type="ARBA" id="ARBA00022692"/>
    </source>
</evidence>
<evidence type="ECO:0000256" key="7">
    <source>
        <dbReference type="ARBA" id="ARBA00022958"/>
    </source>
</evidence>
<keyword evidence="10 11" id="KW-0472">Membrane</keyword>
<comment type="function">
    <text evidence="11">Part of the high-affinity ATP-driven potassium transport (or Kdp) system, which catalyzes the hydrolysis of ATP coupled with the electrogenic transport of potassium into the cytoplasm. This subunit acts as a catalytic chaperone that increases the ATP-binding affinity of the ATP-hydrolyzing subunit KdpB by the formation of a transient KdpB/KdpC/ATP ternary complex.</text>
</comment>
<organism evidence="13 14">
    <name type="scientific">Agrobacterium vitis</name>
    <name type="common">Rhizobium vitis</name>
    <dbReference type="NCBI Taxonomy" id="373"/>
    <lineage>
        <taxon>Bacteria</taxon>
        <taxon>Pseudomonadati</taxon>
        <taxon>Pseudomonadota</taxon>
        <taxon>Alphaproteobacteria</taxon>
        <taxon>Hyphomicrobiales</taxon>
        <taxon>Rhizobiaceae</taxon>
        <taxon>Rhizobium/Agrobacterium group</taxon>
        <taxon>Agrobacterium</taxon>
    </lineage>
</organism>
<dbReference type="OrthoDB" id="9788285at2"/>
<dbReference type="Pfam" id="PF02669">
    <property type="entry name" value="KdpC"/>
    <property type="match status" value="1"/>
</dbReference>
<keyword evidence="7 11" id="KW-0630">Potassium</keyword>
<keyword evidence="4 11" id="KW-0812">Transmembrane</keyword>
<comment type="caution">
    <text evidence="13">The sequence shown here is derived from an EMBL/GenBank/DDBJ whole genome shotgun (WGS) entry which is preliminary data.</text>
</comment>
<evidence type="ECO:0000256" key="10">
    <source>
        <dbReference type="ARBA" id="ARBA00023136"/>
    </source>
</evidence>
<keyword evidence="5 11" id="KW-0547">Nucleotide-binding</keyword>
<reference evidence="13 14" key="1">
    <citation type="submission" date="2018-08" db="EMBL/GenBank/DDBJ databases">
        <title>Genome sequencing of Agrobacterium vitis strain ICMP 10754.</title>
        <authorList>
            <person name="Visnovsky S.B."/>
            <person name="Pitman A.R."/>
        </authorList>
    </citation>
    <scope>NUCLEOTIDE SEQUENCE [LARGE SCALE GENOMIC DNA]</scope>
    <source>
        <strain evidence="13 14">ICMP 10754</strain>
    </source>
</reference>
<comment type="subunit">
    <text evidence="11">The system is composed of three essential subunits: KdpA, KdpB and KdpC.</text>
</comment>
<evidence type="ECO:0000256" key="12">
    <source>
        <dbReference type="SAM" id="MobiDB-lite"/>
    </source>
</evidence>
<evidence type="ECO:0000256" key="11">
    <source>
        <dbReference type="HAMAP-Rule" id="MF_00276"/>
    </source>
</evidence>
<dbReference type="PANTHER" id="PTHR30042:SF2">
    <property type="entry name" value="POTASSIUM-TRANSPORTING ATPASE KDPC SUBUNIT"/>
    <property type="match status" value="1"/>
</dbReference>
<keyword evidence="8 11" id="KW-1133">Transmembrane helix</keyword>
<dbReference type="HAMAP" id="MF_00276">
    <property type="entry name" value="KdpC"/>
    <property type="match status" value="1"/>
</dbReference>
<accession>A0A368P4G9</accession>
<name>A0A368P4G9_AGRVI</name>
<dbReference type="EMBL" id="QUSG01000005">
    <property type="protein sequence ID" value="KAA3528078.1"/>
    <property type="molecule type" value="Genomic_DNA"/>
</dbReference>
<evidence type="ECO:0000313" key="13">
    <source>
        <dbReference type="EMBL" id="KAA3528078.1"/>
    </source>
</evidence>
<comment type="similarity">
    <text evidence="11">Belongs to the KdpC family.</text>
</comment>